<proteinExistence type="inferred from homology"/>
<dbReference type="PANTHER" id="PTHR21137">
    <property type="entry name" value="ODORANT RECEPTOR"/>
    <property type="match status" value="1"/>
</dbReference>
<evidence type="ECO:0000256" key="3">
    <source>
        <dbReference type="ARBA" id="ARBA00022606"/>
    </source>
</evidence>
<dbReference type="GO" id="GO:0005886">
    <property type="term" value="C:plasma membrane"/>
    <property type="evidence" value="ECO:0007669"/>
    <property type="project" value="UniProtKB-SubCell"/>
</dbReference>
<dbReference type="RefSeq" id="XP_033359490.1">
    <property type="nucleotide sequence ID" value="XM_033503599.1"/>
</dbReference>
<keyword evidence="6 10" id="KW-1133">Transmembrane helix</keyword>
<evidence type="ECO:0000256" key="11">
    <source>
        <dbReference type="SAM" id="SignalP"/>
    </source>
</evidence>
<feature type="signal peptide" evidence="11">
    <location>
        <begin position="1"/>
        <end position="17"/>
    </location>
</feature>
<dbReference type="GO" id="GO:0004984">
    <property type="term" value="F:olfactory receptor activity"/>
    <property type="evidence" value="ECO:0007669"/>
    <property type="project" value="InterPro"/>
</dbReference>
<keyword evidence="5 10" id="KW-0552">Olfaction</keyword>
<evidence type="ECO:0000256" key="8">
    <source>
        <dbReference type="ARBA" id="ARBA00023170"/>
    </source>
</evidence>
<keyword evidence="4 10" id="KW-0812">Transmembrane</keyword>
<evidence type="ECO:0000256" key="5">
    <source>
        <dbReference type="ARBA" id="ARBA00022725"/>
    </source>
</evidence>
<name>A0A6J3L2K5_9HYME</name>
<feature type="transmembrane region" description="Helical" evidence="10">
    <location>
        <begin position="109"/>
        <end position="129"/>
    </location>
</feature>
<evidence type="ECO:0000256" key="1">
    <source>
        <dbReference type="ARBA" id="ARBA00004651"/>
    </source>
</evidence>
<dbReference type="GO" id="GO:0005549">
    <property type="term" value="F:odorant binding"/>
    <property type="evidence" value="ECO:0007669"/>
    <property type="project" value="InterPro"/>
</dbReference>
<dbReference type="Pfam" id="PF02949">
    <property type="entry name" value="7tm_6"/>
    <property type="match status" value="1"/>
</dbReference>
<evidence type="ECO:0000313" key="13">
    <source>
        <dbReference type="RefSeq" id="XP_033359490.1"/>
    </source>
</evidence>
<evidence type="ECO:0000256" key="4">
    <source>
        <dbReference type="ARBA" id="ARBA00022692"/>
    </source>
</evidence>
<sequence>MPPIIALFLSMSMYLNAIFNTKKMRDVLLFIKNNHNYYANRPEKLILRYYDVQGRKITLYYALYVYTTVVAYITIPAISLLIDFIIPSNHSEEKSFPIELDYGVDTQHYFYYLFIHSYMTIAMIANLIASCDTTYMLYAQHGCALFAIVSYELRTVHILDASSLINLKDHRLFENYKNTELLPEDEKKICTKLFLCIKEYQNAIRYCNLVESLFAKSIFVQLFFNVVCLSIAGVETVMKLGNAADTIRFGSFTFAQVAHIFVLCLPGQRLLNHSEEVYNAACDAMWYIFPKKCHNLYKFLLARTLIFSKITAFKVATMSMETFLAIIQTAMSYFTVLLSTT</sequence>
<organism evidence="12 13">
    <name type="scientific">Bombus vosnesenskii</name>
    <dbReference type="NCBI Taxonomy" id="207650"/>
    <lineage>
        <taxon>Eukaryota</taxon>
        <taxon>Metazoa</taxon>
        <taxon>Ecdysozoa</taxon>
        <taxon>Arthropoda</taxon>
        <taxon>Hexapoda</taxon>
        <taxon>Insecta</taxon>
        <taxon>Pterygota</taxon>
        <taxon>Neoptera</taxon>
        <taxon>Endopterygota</taxon>
        <taxon>Hymenoptera</taxon>
        <taxon>Apocrita</taxon>
        <taxon>Aculeata</taxon>
        <taxon>Apoidea</taxon>
        <taxon>Anthophila</taxon>
        <taxon>Apidae</taxon>
        <taxon>Bombus</taxon>
        <taxon>Pyrobombus</taxon>
    </lineage>
</organism>
<dbReference type="Proteomes" id="UP000504631">
    <property type="component" value="Unplaced"/>
</dbReference>
<dbReference type="KEGG" id="bvk:117238579"/>
<keyword evidence="2" id="KW-1003">Cell membrane</keyword>
<accession>A0A6J3L2K5</accession>
<evidence type="ECO:0000256" key="2">
    <source>
        <dbReference type="ARBA" id="ARBA00022475"/>
    </source>
</evidence>
<feature type="transmembrane region" description="Helical" evidence="10">
    <location>
        <begin position="63"/>
        <end position="88"/>
    </location>
</feature>
<feature type="transmembrane region" description="Helical" evidence="10">
    <location>
        <begin position="213"/>
        <end position="234"/>
    </location>
</feature>
<keyword evidence="3 10" id="KW-0716">Sensory transduction</keyword>
<keyword evidence="7 10" id="KW-0472">Membrane</keyword>
<evidence type="ECO:0000313" key="12">
    <source>
        <dbReference type="Proteomes" id="UP000504631"/>
    </source>
</evidence>
<evidence type="ECO:0000256" key="7">
    <source>
        <dbReference type="ARBA" id="ARBA00023136"/>
    </source>
</evidence>
<protein>
    <recommendedName>
        <fullName evidence="10">Odorant receptor</fullName>
    </recommendedName>
</protein>
<evidence type="ECO:0000256" key="6">
    <source>
        <dbReference type="ARBA" id="ARBA00022989"/>
    </source>
</evidence>
<dbReference type="AlphaFoldDB" id="A0A6J3L2K5"/>
<dbReference type="PANTHER" id="PTHR21137:SF35">
    <property type="entry name" value="ODORANT RECEPTOR 19A-RELATED"/>
    <property type="match status" value="1"/>
</dbReference>
<dbReference type="GO" id="GO:0007165">
    <property type="term" value="P:signal transduction"/>
    <property type="evidence" value="ECO:0007669"/>
    <property type="project" value="UniProtKB-KW"/>
</dbReference>
<comment type="subcellular location">
    <subcellularLocation>
        <location evidence="1 10">Cell membrane</location>
        <topology evidence="1 10">Multi-pass membrane protein</topology>
    </subcellularLocation>
</comment>
<evidence type="ECO:0000256" key="10">
    <source>
        <dbReference type="RuleBase" id="RU351113"/>
    </source>
</evidence>
<evidence type="ECO:0000256" key="9">
    <source>
        <dbReference type="ARBA" id="ARBA00023224"/>
    </source>
</evidence>
<gene>
    <name evidence="13" type="primary">LOC117238579</name>
</gene>
<dbReference type="GeneID" id="117238579"/>
<keyword evidence="9 10" id="KW-0807">Transducer</keyword>
<comment type="caution">
    <text evidence="10">Lacks conserved residue(s) required for the propagation of feature annotation.</text>
</comment>
<dbReference type="InterPro" id="IPR004117">
    <property type="entry name" value="7tm6_olfct_rcpt"/>
</dbReference>
<comment type="similarity">
    <text evidence="10">Belongs to the insect chemoreceptor superfamily. Heteromeric odorant receptor channel (TC 1.A.69) family.</text>
</comment>
<reference evidence="13" key="1">
    <citation type="submission" date="2025-08" db="UniProtKB">
        <authorList>
            <consortium name="RefSeq"/>
        </authorList>
    </citation>
    <scope>IDENTIFICATION</scope>
    <source>
        <tissue evidence="13">Muscle</tissue>
    </source>
</reference>
<keyword evidence="8 10" id="KW-0675">Receptor</keyword>
<feature type="chain" id="PRO_5027046000" description="Odorant receptor" evidence="11">
    <location>
        <begin position="18"/>
        <end position="341"/>
    </location>
</feature>
<keyword evidence="12" id="KW-1185">Reference proteome</keyword>
<feature type="transmembrane region" description="Helical" evidence="10">
    <location>
        <begin position="246"/>
        <end position="265"/>
    </location>
</feature>
<keyword evidence="11" id="KW-0732">Signal</keyword>